<reference evidence="2 3" key="1">
    <citation type="submission" date="2017-09" db="EMBL/GenBank/DDBJ databases">
        <title>WGS assembly of Aquilegia coerulea Goldsmith.</title>
        <authorList>
            <person name="Hodges S."/>
            <person name="Kramer E."/>
            <person name="Nordborg M."/>
            <person name="Tomkins J."/>
            <person name="Borevitz J."/>
            <person name="Derieg N."/>
            <person name="Yan J."/>
            <person name="Mihaltcheva S."/>
            <person name="Hayes R.D."/>
            <person name="Rokhsar D."/>
        </authorList>
    </citation>
    <scope>NUCLEOTIDE SEQUENCE [LARGE SCALE GENOMIC DNA]</scope>
    <source>
        <strain evidence="3">cv. Goldsmith</strain>
    </source>
</reference>
<dbReference type="InterPro" id="IPR053197">
    <property type="entry name" value="F-box_SCFL_complex_component"/>
</dbReference>
<dbReference type="Gene3D" id="1.20.1280.50">
    <property type="match status" value="1"/>
</dbReference>
<evidence type="ECO:0000259" key="1">
    <source>
        <dbReference type="SMART" id="SM00579"/>
    </source>
</evidence>
<keyword evidence="3" id="KW-1185">Reference proteome</keyword>
<dbReference type="InterPro" id="IPR006566">
    <property type="entry name" value="FBD"/>
</dbReference>
<dbReference type="InParanoid" id="A0A2G5F323"/>
<accession>A0A2G5F323</accession>
<dbReference type="CDD" id="cd22160">
    <property type="entry name" value="F-box_AtFBL13-like"/>
    <property type="match status" value="1"/>
</dbReference>
<feature type="domain" description="FBD" evidence="1">
    <location>
        <begin position="382"/>
        <end position="462"/>
    </location>
</feature>
<dbReference type="SUPFAM" id="SSF52047">
    <property type="entry name" value="RNI-like"/>
    <property type="match status" value="1"/>
</dbReference>
<evidence type="ECO:0000313" key="3">
    <source>
        <dbReference type="Proteomes" id="UP000230069"/>
    </source>
</evidence>
<dbReference type="InterPro" id="IPR036047">
    <property type="entry name" value="F-box-like_dom_sf"/>
</dbReference>
<dbReference type="InterPro" id="IPR053781">
    <property type="entry name" value="F-box_AtFBL13-like"/>
</dbReference>
<organism evidence="2 3">
    <name type="scientific">Aquilegia coerulea</name>
    <name type="common">Rocky mountain columbine</name>
    <dbReference type="NCBI Taxonomy" id="218851"/>
    <lineage>
        <taxon>Eukaryota</taxon>
        <taxon>Viridiplantae</taxon>
        <taxon>Streptophyta</taxon>
        <taxon>Embryophyta</taxon>
        <taxon>Tracheophyta</taxon>
        <taxon>Spermatophyta</taxon>
        <taxon>Magnoliopsida</taxon>
        <taxon>Ranunculales</taxon>
        <taxon>Ranunculaceae</taxon>
        <taxon>Thalictroideae</taxon>
        <taxon>Aquilegia</taxon>
    </lineage>
</organism>
<proteinExistence type="predicted"/>
<dbReference type="OrthoDB" id="612216at2759"/>
<dbReference type="Pfam" id="PF00646">
    <property type="entry name" value="F-box"/>
    <property type="match status" value="1"/>
</dbReference>
<dbReference type="EMBL" id="KZ305019">
    <property type="protein sequence ID" value="PIA62350.1"/>
    <property type="molecule type" value="Genomic_DNA"/>
</dbReference>
<dbReference type="AlphaFoldDB" id="A0A2G5F323"/>
<dbReference type="SUPFAM" id="SSF81383">
    <property type="entry name" value="F-box domain"/>
    <property type="match status" value="1"/>
</dbReference>
<name>A0A2G5F323_AQUCA</name>
<dbReference type="Pfam" id="PF08387">
    <property type="entry name" value="FBD"/>
    <property type="match status" value="1"/>
</dbReference>
<evidence type="ECO:0000313" key="2">
    <source>
        <dbReference type="EMBL" id="PIA62350.1"/>
    </source>
</evidence>
<dbReference type="PANTHER" id="PTHR34223:SF51">
    <property type="entry name" value="OS06G0556300 PROTEIN"/>
    <property type="match status" value="1"/>
</dbReference>
<dbReference type="STRING" id="218851.A0A2G5F323"/>
<dbReference type="Proteomes" id="UP000230069">
    <property type="component" value="Unassembled WGS sequence"/>
</dbReference>
<sequence>YERIIVIVFRYKETEVVNIKIMMKNVKLVEDRISTFSDGILQHILSFLDMKQVVQTSVLSSRWKSLWLSVSNLNFDEKFWMDKQTKEPKRQKFREFVDAFSLYICHDEEVNKLQKAVREDAERIYVWIAYLIKKRNVQDVRIYARLILPETKRLFNHIKILCLEWVVLCGEDSGDLLWDFPLMEKLSMINIQHMHLDSITISAPRLRYLLVESNYAYAEDCKLNIRAPNLTTLKLKGHLYKDYSLKNLSSLVTAEISYEMDWFKAIKKKVIGRCFKNILVGLANAKSLTLSVSLLQDSSELPSTLERGQISHNNIRYLKLEDLCSEEYIRPVAKLLEFFPHVETFVLECSKDSVNNWKGQESGDSSLQLAGEDYWGAQLSFQCMLHHLKCIEIQEFDGSPNEFKFFEFLLRNASVLENITMKAKEVFARDNISKQKEEELVEFSKKLKLLPKASSNVKFSLVLEKKSGRTVAFEEFSSSPNTLAEALVGK</sequence>
<protein>
    <recommendedName>
        <fullName evidence="1">FBD domain-containing protein</fullName>
    </recommendedName>
</protein>
<gene>
    <name evidence="2" type="ORF">AQUCO_00200385v1</name>
</gene>
<dbReference type="InterPro" id="IPR001810">
    <property type="entry name" value="F-box_dom"/>
</dbReference>
<dbReference type="PANTHER" id="PTHR34223">
    <property type="entry name" value="OS11G0201299 PROTEIN"/>
    <property type="match status" value="1"/>
</dbReference>
<dbReference type="SMART" id="SM00579">
    <property type="entry name" value="FBD"/>
    <property type="match status" value="1"/>
</dbReference>
<feature type="non-terminal residue" evidence="2">
    <location>
        <position position="1"/>
    </location>
</feature>